<dbReference type="CDD" id="cd00093">
    <property type="entry name" value="HTH_XRE"/>
    <property type="match status" value="1"/>
</dbReference>
<keyword evidence="3" id="KW-1185">Reference proteome</keyword>
<sequence>MATSFSVYTDGPVTELGEFLCSRRDRITPEATGINSYGRRRVPGLRREELAHPVGVTVTYVTRLEQGQSQDASDVIIGALARALQLDSDERAHLYALVHPAPKEHIRQRTPAIAKAGAERLLHAMGTCRPRSWGA</sequence>
<dbReference type="PROSITE" id="PS50943">
    <property type="entry name" value="HTH_CROC1"/>
    <property type="match status" value="1"/>
</dbReference>
<feature type="domain" description="HTH cro/C1-type" evidence="1">
    <location>
        <begin position="44"/>
        <end position="91"/>
    </location>
</feature>
<comment type="caution">
    <text evidence="2">The sequence shown here is derived from an EMBL/GenBank/DDBJ whole genome shotgun (WGS) entry which is preliminary data.</text>
</comment>
<dbReference type="InterPro" id="IPR001387">
    <property type="entry name" value="Cro/C1-type_HTH"/>
</dbReference>
<dbReference type="PANTHER" id="PTHR35010:SF2">
    <property type="entry name" value="BLL4672 PROTEIN"/>
    <property type="match status" value="1"/>
</dbReference>
<dbReference type="EMBL" id="ADNU01000049">
    <property type="protein sequence ID" value="EFG46831.1"/>
    <property type="molecule type" value="Genomic_DNA"/>
</dbReference>
<gene>
    <name evidence="2" type="ORF">HMPREF0183_1830</name>
</gene>
<proteinExistence type="predicted"/>
<dbReference type="SUPFAM" id="SSF47413">
    <property type="entry name" value="lambda repressor-like DNA-binding domains"/>
    <property type="match status" value="1"/>
</dbReference>
<protein>
    <recommendedName>
        <fullName evidence="1">HTH cro/C1-type domain-containing protein</fullName>
    </recommendedName>
</protein>
<evidence type="ECO:0000259" key="1">
    <source>
        <dbReference type="PROSITE" id="PS50943"/>
    </source>
</evidence>
<accession>D4YPH0</accession>
<evidence type="ECO:0000313" key="3">
    <source>
        <dbReference type="Proteomes" id="UP000005714"/>
    </source>
</evidence>
<dbReference type="PANTHER" id="PTHR35010">
    <property type="entry name" value="BLL4672 PROTEIN-RELATED"/>
    <property type="match status" value="1"/>
</dbReference>
<dbReference type="AlphaFoldDB" id="D4YPH0"/>
<dbReference type="RefSeq" id="WP_005885180.1">
    <property type="nucleotide sequence ID" value="NZ_ADNU01000049.1"/>
</dbReference>
<organism evidence="2 3">
    <name type="scientific">Brevibacterium mcbrellneri ATCC 49030</name>
    <dbReference type="NCBI Taxonomy" id="585530"/>
    <lineage>
        <taxon>Bacteria</taxon>
        <taxon>Bacillati</taxon>
        <taxon>Actinomycetota</taxon>
        <taxon>Actinomycetes</taxon>
        <taxon>Micrococcales</taxon>
        <taxon>Brevibacteriaceae</taxon>
        <taxon>Brevibacterium</taxon>
    </lineage>
</organism>
<name>D4YPH0_9MICO</name>
<dbReference type="InterPro" id="IPR010982">
    <property type="entry name" value="Lambda_DNA-bd_dom_sf"/>
</dbReference>
<dbReference type="GO" id="GO:0003677">
    <property type="term" value="F:DNA binding"/>
    <property type="evidence" value="ECO:0007669"/>
    <property type="project" value="InterPro"/>
</dbReference>
<reference evidence="2 3" key="1">
    <citation type="submission" date="2010-04" db="EMBL/GenBank/DDBJ databases">
        <authorList>
            <person name="Qin X."/>
            <person name="Bachman B."/>
            <person name="Battles P."/>
            <person name="Bell A."/>
            <person name="Bess C."/>
            <person name="Bickham C."/>
            <person name="Chaboub L."/>
            <person name="Chen D."/>
            <person name="Coyle M."/>
            <person name="Deiros D.R."/>
            <person name="Dinh H."/>
            <person name="Forbes L."/>
            <person name="Fowler G."/>
            <person name="Francisco L."/>
            <person name="Fu Q."/>
            <person name="Gubbala S."/>
            <person name="Hale W."/>
            <person name="Han Y."/>
            <person name="Hemphill L."/>
            <person name="Highlander S.K."/>
            <person name="Hirani K."/>
            <person name="Hogues M."/>
            <person name="Jackson L."/>
            <person name="Jakkamsetti A."/>
            <person name="Javaid M."/>
            <person name="Jiang H."/>
            <person name="Korchina V."/>
            <person name="Kovar C."/>
            <person name="Lara F."/>
            <person name="Lee S."/>
            <person name="Mata R."/>
            <person name="Mathew T."/>
            <person name="Moen C."/>
            <person name="Morales K."/>
            <person name="Munidasa M."/>
            <person name="Nazareth L."/>
            <person name="Ngo R."/>
            <person name="Nguyen L."/>
            <person name="Okwuonu G."/>
            <person name="Ongeri F."/>
            <person name="Patil S."/>
            <person name="Petrosino J."/>
            <person name="Pham C."/>
            <person name="Pham P."/>
            <person name="Pu L.-L."/>
            <person name="Puazo M."/>
            <person name="Raj R."/>
            <person name="Reid J."/>
            <person name="Rouhana J."/>
            <person name="Saada N."/>
            <person name="Shang Y."/>
            <person name="Simmons D."/>
            <person name="Thornton R."/>
            <person name="Warren J."/>
            <person name="Weissenberger G."/>
            <person name="Zhang J."/>
            <person name="Zhang L."/>
            <person name="Zhou C."/>
            <person name="Zhu D."/>
            <person name="Muzny D."/>
            <person name="Worley K."/>
            <person name="Gibbs R."/>
        </authorList>
    </citation>
    <scope>NUCLEOTIDE SEQUENCE [LARGE SCALE GENOMIC DNA]</scope>
    <source>
        <strain evidence="2 3">ATCC 49030</strain>
    </source>
</reference>
<dbReference type="Gene3D" id="1.10.260.40">
    <property type="entry name" value="lambda repressor-like DNA-binding domains"/>
    <property type="match status" value="1"/>
</dbReference>
<dbReference type="SMART" id="SM00530">
    <property type="entry name" value="HTH_XRE"/>
    <property type="match status" value="1"/>
</dbReference>
<dbReference type="Pfam" id="PF13560">
    <property type="entry name" value="HTH_31"/>
    <property type="match status" value="1"/>
</dbReference>
<evidence type="ECO:0000313" key="2">
    <source>
        <dbReference type="EMBL" id="EFG46831.1"/>
    </source>
</evidence>
<dbReference type="eggNOG" id="COG1396">
    <property type="taxonomic scope" value="Bacteria"/>
</dbReference>
<dbReference type="STRING" id="585530.HMPREF0183_1830"/>
<dbReference type="Proteomes" id="UP000005714">
    <property type="component" value="Unassembled WGS sequence"/>
</dbReference>